<protein>
    <recommendedName>
        <fullName evidence="1">UmuC domain-containing protein</fullName>
    </recommendedName>
</protein>
<dbReference type="Gene3D" id="3.30.70.270">
    <property type="match status" value="1"/>
</dbReference>
<dbReference type="Ensembl" id="ENSGWIT00000036770.1">
    <property type="protein sequence ID" value="ENSGWIP00000033750.1"/>
    <property type="gene ID" value="ENSGWIG00000017424.1"/>
</dbReference>
<dbReference type="InterPro" id="IPR043502">
    <property type="entry name" value="DNA/RNA_pol_sf"/>
</dbReference>
<organism evidence="2 3">
    <name type="scientific">Gouania willdenowi</name>
    <name type="common">Blunt-snouted clingfish</name>
    <name type="synonym">Lepadogaster willdenowi</name>
    <dbReference type="NCBI Taxonomy" id="441366"/>
    <lineage>
        <taxon>Eukaryota</taxon>
        <taxon>Metazoa</taxon>
        <taxon>Chordata</taxon>
        <taxon>Craniata</taxon>
        <taxon>Vertebrata</taxon>
        <taxon>Euteleostomi</taxon>
        <taxon>Actinopterygii</taxon>
        <taxon>Neopterygii</taxon>
        <taxon>Teleostei</taxon>
        <taxon>Neoteleostei</taxon>
        <taxon>Acanthomorphata</taxon>
        <taxon>Ovalentaria</taxon>
        <taxon>Blenniimorphae</taxon>
        <taxon>Blenniiformes</taxon>
        <taxon>Gobiesocoidei</taxon>
        <taxon>Gobiesocidae</taxon>
        <taxon>Gobiesocinae</taxon>
        <taxon>Gouania</taxon>
    </lineage>
</organism>
<reference evidence="2" key="1">
    <citation type="submission" date="2025-08" db="UniProtKB">
        <authorList>
            <consortium name="Ensembl"/>
        </authorList>
    </citation>
    <scope>IDENTIFICATION</scope>
</reference>
<sequence length="233" mass="27002">MKIEIKNNLKIKLFEKTNFLKINSLIFKDKIDFITCDVSFISSFKILEKILKLFINYFQMILLIKPQYETNNLKFFWNLIMKNNFLLIDMDNFFPSCEVLARKIDNNVPIIVGGYFTKSVVSSCNEVAKSMGVKSAMPYFKVKEICPNAVYIPPNFALYEKMGKAIEQILSKTKKIYEENQLAQFIKTKIYQTLGLKSSIGIGNNFFNAKTASYFAKPFGVFKIDEKNFKKVV</sequence>
<dbReference type="PANTHER" id="PTHR11076">
    <property type="entry name" value="DNA REPAIR POLYMERASE UMUC / TRANSFERASE FAMILY MEMBER"/>
    <property type="match status" value="1"/>
</dbReference>
<dbReference type="PROSITE" id="PS50173">
    <property type="entry name" value="UMUC"/>
    <property type="match status" value="1"/>
</dbReference>
<evidence type="ECO:0000313" key="3">
    <source>
        <dbReference type="Proteomes" id="UP000694680"/>
    </source>
</evidence>
<dbReference type="Proteomes" id="UP000694680">
    <property type="component" value="Unassembled WGS sequence"/>
</dbReference>
<name>A0A8C5GR85_GOUWI</name>
<evidence type="ECO:0000259" key="1">
    <source>
        <dbReference type="PROSITE" id="PS50173"/>
    </source>
</evidence>
<dbReference type="Pfam" id="PF00817">
    <property type="entry name" value="IMS"/>
    <property type="match status" value="1"/>
</dbReference>
<dbReference type="GO" id="GO:0042276">
    <property type="term" value="P:error-prone translesion synthesis"/>
    <property type="evidence" value="ECO:0007669"/>
    <property type="project" value="TreeGrafter"/>
</dbReference>
<dbReference type="Gene3D" id="3.40.50.150">
    <property type="entry name" value="Vaccinia Virus protein VP39"/>
    <property type="match status" value="1"/>
</dbReference>
<dbReference type="InterPro" id="IPR050116">
    <property type="entry name" value="DNA_polymerase-Y"/>
</dbReference>
<proteinExistence type="predicted"/>
<dbReference type="InterPro" id="IPR029063">
    <property type="entry name" value="SAM-dependent_MTases_sf"/>
</dbReference>
<reference evidence="2" key="2">
    <citation type="submission" date="2025-09" db="UniProtKB">
        <authorList>
            <consortium name="Ensembl"/>
        </authorList>
    </citation>
    <scope>IDENTIFICATION</scope>
</reference>
<dbReference type="SUPFAM" id="SSF56672">
    <property type="entry name" value="DNA/RNA polymerases"/>
    <property type="match status" value="1"/>
</dbReference>
<evidence type="ECO:0000313" key="2">
    <source>
        <dbReference type="Ensembl" id="ENSGWIP00000033750.1"/>
    </source>
</evidence>
<dbReference type="AlphaFoldDB" id="A0A8C5GR85"/>
<dbReference type="Gene3D" id="3.40.1170.60">
    <property type="match status" value="1"/>
</dbReference>
<dbReference type="GO" id="GO:0006281">
    <property type="term" value="P:DNA repair"/>
    <property type="evidence" value="ECO:0007669"/>
    <property type="project" value="InterPro"/>
</dbReference>
<dbReference type="InterPro" id="IPR043128">
    <property type="entry name" value="Rev_trsase/Diguanyl_cyclase"/>
</dbReference>
<dbReference type="GO" id="GO:0005829">
    <property type="term" value="C:cytosol"/>
    <property type="evidence" value="ECO:0007669"/>
    <property type="project" value="TreeGrafter"/>
</dbReference>
<dbReference type="InterPro" id="IPR001126">
    <property type="entry name" value="UmuC"/>
</dbReference>
<feature type="domain" description="UmuC" evidence="1">
    <location>
        <begin position="85"/>
        <end position="222"/>
    </location>
</feature>
<dbReference type="GO" id="GO:0003887">
    <property type="term" value="F:DNA-directed DNA polymerase activity"/>
    <property type="evidence" value="ECO:0007669"/>
    <property type="project" value="TreeGrafter"/>
</dbReference>
<dbReference type="PANTHER" id="PTHR11076:SF33">
    <property type="entry name" value="DNA POLYMERASE KAPPA"/>
    <property type="match status" value="1"/>
</dbReference>
<accession>A0A8C5GR85</accession>
<keyword evidence="3" id="KW-1185">Reference proteome</keyword>